<comment type="caution">
    <text evidence="2">The sequence shown here is derived from an EMBL/GenBank/DDBJ whole genome shotgun (WGS) entry which is preliminary data.</text>
</comment>
<dbReference type="OrthoDB" id="4241757at2"/>
<dbReference type="AlphaFoldDB" id="G2GEW8"/>
<feature type="region of interest" description="Disordered" evidence="1">
    <location>
        <begin position="65"/>
        <end position="90"/>
    </location>
</feature>
<sequence>MSSKDVDQLIEKLRDQGFEVDGKGKGRRDEEVLKKVRKGKKHHLVTKNGKFVTYLPKTPSDHRSLPNCMPYLKRAGFKPEPKRAKKKTKD</sequence>
<organism evidence="2 3">
    <name type="scientific">Streptomyces zinciresistens K42</name>
    <dbReference type="NCBI Taxonomy" id="700597"/>
    <lineage>
        <taxon>Bacteria</taxon>
        <taxon>Bacillati</taxon>
        <taxon>Actinomycetota</taxon>
        <taxon>Actinomycetes</taxon>
        <taxon>Kitasatosporales</taxon>
        <taxon>Streptomycetaceae</taxon>
        <taxon>Streptomyces</taxon>
    </lineage>
</organism>
<proteinExistence type="predicted"/>
<dbReference type="PATRIC" id="fig|700597.3.peg.3972"/>
<evidence type="ECO:0000313" key="2">
    <source>
        <dbReference type="EMBL" id="EGX57909.1"/>
    </source>
</evidence>
<evidence type="ECO:0000313" key="3">
    <source>
        <dbReference type="Proteomes" id="UP000004217"/>
    </source>
</evidence>
<dbReference type="RefSeq" id="WP_007497899.1">
    <property type="nucleotide sequence ID" value="NZ_AGBF01000073.1"/>
</dbReference>
<keyword evidence="3" id="KW-1185">Reference proteome</keyword>
<gene>
    <name evidence="2" type="ORF">SZN_20257</name>
</gene>
<dbReference type="EMBL" id="AGBF01000073">
    <property type="protein sequence ID" value="EGX57909.1"/>
    <property type="molecule type" value="Genomic_DNA"/>
</dbReference>
<name>G2GEW8_9ACTN</name>
<accession>G2GEW8</accession>
<protein>
    <submittedName>
        <fullName evidence="2">Uncharacterized protein</fullName>
    </submittedName>
</protein>
<evidence type="ECO:0000256" key="1">
    <source>
        <dbReference type="SAM" id="MobiDB-lite"/>
    </source>
</evidence>
<dbReference type="Proteomes" id="UP000004217">
    <property type="component" value="Unassembled WGS sequence"/>
</dbReference>
<reference evidence="2 3" key="1">
    <citation type="submission" date="2011-08" db="EMBL/GenBank/DDBJ databases">
        <authorList>
            <person name="Lin Y."/>
            <person name="Hao X."/>
            <person name="Johnstone L."/>
            <person name="Miller S.J."/>
            <person name="Wei G."/>
            <person name="Rensing C."/>
        </authorList>
    </citation>
    <scope>NUCLEOTIDE SEQUENCE [LARGE SCALE GENOMIC DNA]</scope>
    <source>
        <strain evidence="2 3">K42</strain>
    </source>
</reference>